<evidence type="ECO:0000259" key="8">
    <source>
        <dbReference type="Pfam" id="PF22544"/>
    </source>
</evidence>
<reference evidence="11" key="1">
    <citation type="submission" date="2023-01" db="EMBL/GenBank/DDBJ databases">
        <title>Key to firefly adult light organ development and bioluminescence: homeobox transcription factors regulate luciferase expression and transportation to peroxisome.</title>
        <authorList>
            <person name="Fu X."/>
        </authorList>
    </citation>
    <scope>NUCLEOTIDE SEQUENCE [LARGE SCALE GENOMIC DNA]</scope>
</reference>
<evidence type="ECO:0008006" key="12">
    <source>
        <dbReference type="Google" id="ProtNLM"/>
    </source>
</evidence>
<comment type="subcellular location">
    <subcellularLocation>
        <location evidence="1">Cell projection</location>
        <location evidence="1">Cilium</location>
    </subcellularLocation>
    <subcellularLocation>
        <location evidence="2">Cytoplasm</location>
    </subcellularLocation>
</comment>
<dbReference type="Pfam" id="PF23277">
    <property type="entry name" value="Ig_Dlec1_1"/>
    <property type="match status" value="1"/>
</dbReference>
<feature type="coiled-coil region" evidence="6">
    <location>
        <begin position="2136"/>
        <end position="2163"/>
    </location>
</feature>
<feature type="compositionally biased region" description="Basic and acidic residues" evidence="7">
    <location>
        <begin position="4176"/>
        <end position="4191"/>
    </location>
</feature>
<dbReference type="InterPro" id="IPR033305">
    <property type="entry name" value="Hydin-like"/>
</dbReference>
<dbReference type="Proteomes" id="UP001353858">
    <property type="component" value="Unassembled WGS sequence"/>
</dbReference>
<keyword evidence="11" id="KW-1185">Reference proteome</keyword>
<evidence type="ECO:0000313" key="10">
    <source>
        <dbReference type="EMBL" id="KAK4880159.1"/>
    </source>
</evidence>
<evidence type="ECO:0000256" key="4">
    <source>
        <dbReference type="ARBA" id="ARBA00023069"/>
    </source>
</evidence>
<keyword evidence="6" id="KW-0175">Coiled coil</keyword>
<dbReference type="PANTHER" id="PTHR23053:SF0">
    <property type="entry name" value="HYDROCEPHALUS-INDUCING PROTEIN HOMOLOG"/>
    <property type="match status" value="1"/>
</dbReference>
<feature type="compositionally biased region" description="Basic and acidic residues" evidence="7">
    <location>
        <begin position="2203"/>
        <end position="2220"/>
    </location>
</feature>
<evidence type="ECO:0000313" key="11">
    <source>
        <dbReference type="Proteomes" id="UP001353858"/>
    </source>
</evidence>
<comment type="caution">
    <text evidence="10">The sequence shown here is derived from an EMBL/GenBank/DDBJ whole genome shotgun (WGS) entry which is preliminary data.</text>
</comment>
<keyword evidence="4" id="KW-0969">Cilium</keyword>
<dbReference type="PANTHER" id="PTHR23053">
    <property type="entry name" value="DLEC1 DELETED IN LUNG AND ESOPHAGEAL CANCER 1"/>
    <property type="match status" value="1"/>
</dbReference>
<dbReference type="GO" id="GO:0005930">
    <property type="term" value="C:axoneme"/>
    <property type="evidence" value="ECO:0007669"/>
    <property type="project" value="TreeGrafter"/>
</dbReference>
<keyword evidence="5" id="KW-0966">Cell projection</keyword>
<feature type="domain" description="HYDIN/VesB/CFA65-like Ig-like" evidence="8">
    <location>
        <begin position="4273"/>
        <end position="4356"/>
    </location>
</feature>
<feature type="compositionally biased region" description="Basic and acidic residues" evidence="7">
    <location>
        <begin position="2906"/>
        <end position="2928"/>
    </location>
</feature>
<dbReference type="InterPro" id="IPR053879">
    <property type="entry name" value="HYDIN_VesB_CFA65-like_Ig"/>
</dbReference>
<accession>A0AAN7PX99</accession>
<dbReference type="EMBL" id="JARPUR010000003">
    <property type="protein sequence ID" value="KAK4880159.1"/>
    <property type="molecule type" value="Genomic_DNA"/>
</dbReference>
<dbReference type="InterPro" id="IPR059041">
    <property type="entry name" value="Ig_DLEC1_1"/>
</dbReference>
<evidence type="ECO:0000259" key="9">
    <source>
        <dbReference type="Pfam" id="PF23277"/>
    </source>
</evidence>
<feature type="domain" description="HYDIN/VesB/CFA65-like Ig-like" evidence="8">
    <location>
        <begin position="4001"/>
        <end position="4096"/>
    </location>
</feature>
<feature type="domain" description="Deleted in lung and esophageal cancer protein 1 Ig-like" evidence="9">
    <location>
        <begin position="77"/>
        <end position="155"/>
    </location>
</feature>
<dbReference type="GO" id="GO:1904158">
    <property type="term" value="P:axonemal central apparatus assembly"/>
    <property type="evidence" value="ECO:0007669"/>
    <property type="project" value="TreeGrafter"/>
</dbReference>
<feature type="region of interest" description="Disordered" evidence="7">
    <location>
        <begin position="4173"/>
        <end position="4192"/>
    </location>
</feature>
<feature type="region of interest" description="Disordered" evidence="7">
    <location>
        <begin position="2891"/>
        <end position="2928"/>
    </location>
</feature>
<gene>
    <name evidence="10" type="ORF">RN001_008305</name>
</gene>
<feature type="domain" description="HYDIN/VesB/CFA65-like Ig-like" evidence="8">
    <location>
        <begin position="177"/>
        <end position="267"/>
    </location>
</feature>
<proteinExistence type="predicted"/>
<dbReference type="GO" id="GO:0003341">
    <property type="term" value="P:cilium movement"/>
    <property type="evidence" value="ECO:0007669"/>
    <property type="project" value="TreeGrafter"/>
</dbReference>
<evidence type="ECO:0000256" key="7">
    <source>
        <dbReference type="SAM" id="MobiDB-lite"/>
    </source>
</evidence>
<dbReference type="Gene3D" id="2.60.40.10">
    <property type="entry name" value="Immunoglobulins"/>
    <property type="match status" value="18"/>
</dbReference>
<evidence type="ECO:0000256" key="1">
    <source>
        <dbReference type="ARBA" id="ARBA00004138"/>
    </source>
</evidence>
<evidence type="ECO:0000256" key="6">
    <source>
        <dbReference type="SAM" id="Coils"/>
    </source>
</evidence>
<dbReference type="Pfam" id="PF22544">
    <property type="entry name" value="HYDIN_VesB_CFA65-like_Ig"/>
    <property type="match status" value="4"/>
</dbReference>
<organism evidence="10 11">
    <name type="scientific">Aquatica leii</name>
    <dbReference type="NCBI Taxonomy" id="1421715"/>
    <lineage>
        <taxon>Eukaryota</taxon>
        <taxon>Metazoa</taxon>
        <taxon>Ecdysozoa</taxon>
        <taxon>Arthropoda</taxon>
        <taxon>Hexapoda</taxon>
        <taxon>Insecta</taxon>
        <taxon>Pterygota</taxon>
        <taxon>Neoptera</taxon>
        <taxon>Endopterygota</taxon>
        <taxon>Coleoptera</taxon>
        <taxon>Polyphaga</taxon>
        <taxon>Elateriformia</taxon>
        <taxon>Elateroidea</taxon>
        <taxon>Lampyridae</taxon>
        <taxon>Luciolinae</taxon>
        <taxon>Aquatica</taxon>
    </lineage>
</organism>
<feature type="region of interest" description="Disordered" evidence="7">
    <location>
        <begin position="2386"/>
        <end position="2424"/>
    </location>
</feature>
<keyword evidence="3" id="KW-0963">Cytoplasm</keyword>
<feature type="region of interest" description="Disordered" evidence="7">
    <location>
        <begin position="2194"/>
        <end position="2232"/>
    </location>
</feature>
<evidence type="ECO:0000256" key="3">
    <source>
        <dbReference type="ARBA" id="ARBA00022490"/>
    </source>
</evidence>
<feature type="domain" description="HYDIN/VesB/CFA65-like Ig-like" evidence="8">
    <location>
        <begin position="1648"/>
        <end position="1759"/>
    </location>
</feature>
<sequence length="4863" mass="553334">MSNPHTYPPLVDTKDSILGLIRKLVNDNSTAKEFRVPPSMFMEEMKLTTEERLDKLRNATYKPKMMPTSKTQIFIPIPEVIVFQNYKPGVVYTTSFAMRNSSTLPKPLRVTFPSSPYFSVTYASESISTHIASGIAIVFNVKFSTDDVKDYKYDATFTTEDETITFTIYALRPRPLLDLPDEIILPTTAVRVPTEKCIFTRNLGEAQANFLTSTNLPFSIDIDKGILMPNDLMKLGLCFNPTKFGKAVAYLSISFDTGETLSIKLKGITENANLSFEKGALHFHKTFMGMTRKRNVILFNKSKYNVKFQWKLYGTKEEENANLSKIKNSLKRMKSNETTKSNKLESLHIIGHEGHSNVYERIYKDELQELQLQEQYPYQNPYFKIVPMSGDIFANNQLEFTIFFTPTYVGNYNTRGFLDVTGRETRMTLILNGSGIGPYIELNMESLDANKLYMCAVHQYEVVAMNKGDIPGTITFPQQEMEFGGNLSSDPSSHSLQPSECGRFNLKFSSRQQGNFFEEVIFTIEESSENLRLILIRRKLTLHNSSMVPIEFKFFVYGDGDIPAVTCKEYAYLPIKCGFPKRPREFDYSQRSGSLSLTANIIRQVQTSLMLRMWDSDRHTISIPLSYRALTPRVVCIPPEVNIRFCYLTYPYYRNITLRNESNLSGFVELNLPGTSQMKGIQCSISKTDVFIKPHENVEVHMVVKTNYLGEDRIPIFMSLLGGKPFQCCSVICRGQGPVIGVSAEDLDFGQVKLLEVVTQEIKITNDSPIVAPVTITIPPNCAFIVEPTEFILQIEQSIIITLSICLYDPIRVQNTIIISAEQGNEVSCTLKAKGYGCSIKCEPVLEPELNVGLLLTYQDFRMPVTFTNKGIRDHKMMWTRNKQVKILKEGLAQIASTFTFRPSLLVLSAQDTMLSVIRGYSTKVGLVNEEYHCQASINDSNAIDIIMSFNIKGTFVEPRLEISKKEIKFVQNFGVDFVDEFTKDDIVITNTSQVPLSLNVVTEEPFYVEQEDKNELCVTLSLKHGESYKILVSFCPTGKHNRCYVLKSKLKLDYINHPKNDFINLTAEVNYPTVEIQPSTMSFSCLPPSSVFYIELLVKNLSPLSTRYRFEWQEESFYIEDIDPKQSWTSMLKLVKVILRTLAKSKISEIVLQVVDFERTENKGSITRLPIVYYWHCAYQEINQKYCYVQIHDVLEPSVSMDGLVELPQESWERLIEMRSFLYPIICNFQQFDVDSSIFKMLPKDVYMPHLNKTILDITPSHGGLKPLETQIVSVFFQPLTNTSVLAEAICYIDGGANEPLNIDGKSCQLSYSIETVQVDFGRQIFCEVSEKAINLKNTSLVPFSFSTSAKEVPKFIPSTIVLESGGLTVTPKEALLQSGESIKLHIQYLPGISGEFNEIFTLKVGYLPNIEINVHGYGDFPQVYLGDRMSFYYLPYNITYWAIATITTQYLKSLKNINYVLRFINNMSYEEDLPKYVCRKLTRKGWVVISYQDLYPSVMDIDMAIERMILYNHVFDNPSVLSKHLNFHKDTCVPDFTVPEYVLDLGYVIMGDKTIQKVQVFNYGPTNTRIKLLTGIDKRHVLGLDIEPMRAANMEVGQTRQISVSFQPSREAYKKEPDKLIEYNIFLDVAHGPRIPICICANVTVPKLEPNLSLLNFGEVRCGNLKKRSLVLYNNGFVQSNYTAIIQKKQARRYSRVDVDLLARKVFYLIKQEGTVNPYCKCNLDVYFEPQVEGHVEWELSIIIDKNPKKIDIVVKGLGRMPVLKIFHEIVEFKPVLPHSPLCEKQFRIQNTSALPVEFYFSDFDMEIDTEDKVLNLLCEFYSTNQLILPPRKPGQKLPQQFFMFYQLMIEELNKKLIKISLNNVEDGHINSLEDSIVTLCSGRRKSSTKRKSASNRSGISVNANRLNASASLLPKDPDELEVLLKDYVRDLPPEEKCKYDPIGDAIAEYKNTNEKKEPPLINEGVYFIFHGCRLTNYSRAANKAGLVLNIPVYTIDELIIECLVKPQDSNAHKIKDTINKEYLKLLPIDPIQEFEHQIKFILKMQSNPAEKKDLKKEKKPVEKNTFLGIPEEAIFDLLKLKLASFNDGVIIESLYSTFILEPYLALFMLLKAIGNVRYLHCIILSYNYEQFAIFEKKVRLQQQEENAKNREEKLERMIEMEPDELSKLSADDYNLFVTEKRLLELRVRRARPRSKKGASKKPEVVKTKAVDSKKDASKQSAKGSPAETVKEPQVFEKFDEQLMMIMHLLENWDRKLLICTKPLAPSNINKSSKTAKSSKSITPTKITSKLSLVKSRIEFNNLSPEQELKILQNGVPLEEMIAMYLDCTPDFKQAILTLQESIKENIEETIELRTVVYATKDVRVKNHSTVFFLKNVVEDQPIKNTDRGKSTASTGTASKKRRSRSRSMQETPVSKPSGVIEDLYDPESDKFTVRMVLSAGGRVRFRVLFKPELLGNYEHTFTLQLIGWPTKFYITCQGKADIPKLNMMPEIIFPKVMKKRTKKTQYYNNIFLTESNVFDFGPVLSFSKVDPKILSCETEFNFKNTSLIPCVTTFSIYKNPTAFEFDKNVITIAPGVTEVLNIRALPIPLFEVSEDRLIISIKDNPVIYVIDLKSESCKLTFALTPKVVRFDRILVSSVKEEIVTFHNKSLVPLCWELTNLEKLMNYFRVIPTSGCVEPEDTQKVVVQFYSEIPKTIPKQQFIVDLYDKDYRSIMPIHTESIDIVAEAMLVPITCETDLDLGEVKGQTENVYVYEMVAKGKYNVEFSFTPVTKADDPQFKNHKMLRSYFNMVPATGLMIPQKPFEVDMKYFCKQPVTAKKVPLFNVMFVDPLKKTFIKAFTLTVTFCTKFSTYELSPPEEIHFGYQLVGSEKLQTLTLANHGDFKFDYKIQKTGSPQPRSKKSKEKDTDSKKGTGKDTKKSKSEVTDDKKKGAKVIKLDFGCFTLNSSAGTVEAKTNAVIQVLSKPTQLGLHKETLTIYITQTQEPDINGRPFSVLVDSMFPTVNFCNINGIFREQFVVNNMPSINNNMLNSAIFIKEESLLYFPCKIINKEVKAQLKLENTSPVSAELLTTTVSPDNVFLLKPKLISIEPYSECPLTVSFIPNSINTFSGNVTISYRGLDAYKLNSFQMKLLGEGIVPRISLTKPIYDPSLDSYCLNFTPTVVNTCSTESIEFENVGILSCTVILEICEGTVDVFSLKPCSESEKYVKVHEKVAKTTAHANGVSLEVRESAKFYLKFIPTSTKFFKSILKLHTINNPYEIITIHITGEGYEEDVILQDLETYLIKTEIQNNICTTGYYINFDEVFVGKHHTKSFRITNVSLIDIYKFEFTPTDKITFMPVKGHLKPNACKEVTVTFFSKEALNVKKVQLECALYKIVYVNSELEGLSWDDRQTVVAWEPNDMCNLTSTTSATLLENPIVVSPTSTVKLIKEKEEPPIEVVPNTIKYVSLLVSAVCDYASYKCSVKRIVIDDTYAFERKSETFEVSSTSNVSYSLEWTVGFEEIYTTKETETSVFNDLETSDLVKAFTKTLKHPIPLTGREKFLEDDVVSKSSSESSMFSSEGNILNLGDDPYISDEMPFEVTPYQVIMNPNETKLFTVTFAPKDIFSYLVNLKAKIPNLNPAEKRLVITTKANSLLPLYYFDVPENDYVTTRRKALLTCQDLVDKNVAVIEFEAIGLGSNITRIFNVLNPTTKSFMYKWEPLNTNSNEISPFHCHCLEGVIENGKMIEAVFTFISRSIGTLEALYKFTIKEHDVQKILLLVGHTREPLVHFSTPSIQIRPSVLGLDINEHILLKNTEDFEVVFKFRKDSLYSEAHQQSLTVEPMKGVLAPRGERQIKITYHAVKVGEIQFTLRCAITKMKKPITLIVNALCFEIKPHIYYDGPDRTKIFLTNNKVNTLEIKSMMPLVKKEIAFAISNVGETGFYYSWSVNEGLLGSKVELHFCECNGFVPIGQEIITTMTITLLTKVVIRKLVIRLQIRYGPTYIIHLSSAMVATLYNFSFSEYDFGPCLVQKEVTSYYKVALEFTNSDESSITLECKAPVEDCLTIKFNSKRIQPKSVEAMEISFHPFKVQQYNIELMFYINSQPHTIRIRGEGVPIAVRLKDCNDKFLNFGSVPVGKTSSISVVVLNDGLSPIEIIFDIPEKLPFFLKPKKNTSEFKSLEHVVKASNSKWTPDDKNKKNAATKEKGNNSQLKLPVSEKIDLNLLHKFINITPKRFIKVGSKQSTQFVITFSPTERIANFSEKLAYQVQDTTDTLCIFKGCSIGADYYLDKKCIPFGTVVLGYSSKQKFVLNNAGDIGGTFKWTFEKPQTNFSITPDNGYISPHTTVVFIVQFKPSILRNLFQEKLKCQITNFMKPLEVLVNGSSSSMPSAIDKIHFECPVRENERKIIAVENNSPEERKISTTLTGQYFFTKEIFTIAPKSILNCEVGYKPLMMTHEHHHEGSIFFAFPEGQGLLYYLVGTTKPPLVVKKISIEIKSKTLHHEVLDVKNWLMTPQTFQVKTDTVDAGKVLYNITSNDTLEVLGSAIRPYTWSIYALNEGLLNVKVTFKNKDTKEYLFYEISLNVMKCLPLDVITLSTCLRQPISHSLTLENPLKYSVTFTIKASVPELSYPPTITVKAHSKHEFIITYKPTIVGETDARIEIVSPDLGTYPYDLKLFAKLPIPEKVLTFVAKLGQTVVKKTQMTNSHRTTVTFEVECTHPEIFYLDGALTVGADVTKEFAVNFEPMEIGTVTSTLTISSPQTGTYIYTLNGTCEMPQPQGPFFIIPGNNINITFKNPFNETMEFRFVAEPAIFSIKSEFQSLKARTDVKVSINLVPMQNLEVLIDRKYAITGRLTVYPINTTYSHIKWVYYLHGDLNS</sequence>
<name>A0AAN7PX99_9COLE</name>
<dbReference type="InterPro" id="IPR013783">
    <property type="entry name" value="Ig-like_fold"/>
</dbReference>
<evidence type="ECO:0000256" key="5">
    <source>
        <dbReference type="ARBA" id="ARBA00023273"/>
    </source>
</evidence>
<evidence type="ECO:0000256" key="2">
    <source>
        <dbReference type="ARBA" id="ARBA00004496"/>
    </source>
</evidence>
<protein>
    <recommendedName>
        <fullName evidence="12">Hydrocephalus-inducing protein</fullName>
    </recommendedName>
</protein>